<evidence type="ECO:0000256" key="14">
    <source>
        <dbReference type="ARBA" id="ARBA00023027"/>
    </source>
</evidence>
<evidence type="ECO:0000256" key="4">
    <source>
        <dbReference type="ARBA" id="ARBA00004496"/>
    </source>
</evidence>
<comment type="caution">
    <text evidence="18">Lacks conserved residue(s) required for the propagation of feature annotation.</text>
</comment>
<dbReference type="PANTHER" id="PTHR43622">
    <property type="entry name" value="3-DEHYDROQUINATE SYNTHASE"/>
    <property type="match status" value="1"/>
</dbReference>
<dbReference type="NCBIfam" id="TIGR01357">
    <property type="entry name" value="aroB"/>
    <property type="match status" value="1"/>
</dbReference>
<feature type="binding site" evidence="18">
    <location>
        <position position="186"/>
    </location>
    <ligand>
        <name>Zn(2+)</name>
        <dbReference type="ChEBI" id="CHEBI:29105"/>
    </ligand>
</feature>
<evidence type="ECO:0000259" key="19">
    <source>
        <dbReference type="Pfam" id="PF01761"/>
    </source>
</evidence>
<evidence type="ECO:0000256" key="7">
    <source>
        <dbReference type="ARBA" id="ARBA00013031"/>
    </source>
</evidence>
<comment type="cofactor">
    <cofactor evidence="2 18">
        <name>NAD(+)</name>
        <dbReference type="ChEBI" id="CHEBI:57540"/>
    </cofactor>
</comment>
<keyword evidence="10 18" id="KW-0028">Amino-acid biosynthesis</keyword>
<feature type="binding site" evidence="18">
    <location>
        <begin position="107"/>
        <end position="111"/>
    </location>
    <ligand>
        <name>NAD(+)</name>
        <dbReference type="ChEBI" id="CHEBI:57540"/>
    </ligand>
</feature>
<evidence type="ECO:0000256" key="5">
    <source>
        <dbReference type="ARBA" id="ARBA00004661"/>
    </source>
</evidence>
<keyword evidence="9 18" id="KW-0963">Cytoplasm</keyword>
<feature type="domain" description="3-dehydroquinate synthase C-terminal" evidence="20">
    <location>
        <begin position="183"/>
        <end position="322"/>
    </location>
</feature>
<evidence type="ECO:0000256" key="2">
    <source>
        <dbReference type="ARBA" id="ARBA00001911"/>
    </source>
</evidence>
<evidence type="ECO:0000256" key="3">
    <source>
        <dbReference type="ARBA" id="ARBA00001947"/>
    </source>
</evidence>
<comment type="cofactor">
    <cofactor evidence="3">
        <name>Zn(2+)</name>
        <dbReference type="ChEBI" id="CHEBI:29105"/>
    </cofactor>
</comment>
<dbReference type="UniPathway" id="UPA00053">
    <property type="reaction ID" value="UER00085"/>
</dbReference>
<dbReference type="Gene3D" id="3.40.50.1970">
    <property type="match status" value="1"/>
</dbReference>
<evidence type="ECO:0000256" key="10">
    <source>
        <dbReference type="ARBA" id="ARBA00022605"/>
    </source>
</evidence>
<dbReference type="GO" id="GO:0000166">
    <property type="term" value="F:nucleotide binding"/>
    <property type="evidence" value="ECO:0007669"/>
    <property type="project" value="UniProtKB-KW"/>
</dbReference>
<dbReference type="Gene3D" id="1.20.1090.10">
    <property type="entry name" value="Dehydroquinate synthase-like - alpha domain"/>
    <property type="match status" value="1"/>
</dbReference>
<dbReference type="AlphaFoldDB" id="A0A0R1VFX4"/>
<keyword evidence="22" id="KW-1185">Reference proteome</keyword>
<dbReference type="GO" id="GO:0009073">
    <property type="term" value="P:aromatic amino acid family biosynthetic process"/>
    <property type="evidence" value="ECO:0007669"/>
    <property type="project" value="UniProtKB-KW"/>
</dbReference>
<dbReference type="PIRSF" id="PIRSF001455">
    <property type="entry name" value="DHQ_synth"/>
    <property type="match status" value="1"/>
</dbReference>
<keyword evidence="12 18" id="KW-0547">Nucleotide-binding</keyword>
<evidence type="ECO:0000256" key="13">
    <source>
        <dbReference type="ARBA" id="ARBA00022833"/>
    </source>
</evidence>
<dbReference type="InterPro" id="IPR056179">
    <property type="entry name" value="DHQS_C"/>
</dbReference>
<comment type="function">
    <text evidence="18">Catalyzes the conversion of 3-deoxy-D-arabino-heptulosonate 7-phosphate (DAHP) to dehydroquinate (DHQ).</text>
</comment>
<keyword evidence="11 18" id="KW-0479">Metal-binding</keyword>
<evidence type="ECO:0000256" key="9">
    <source>
        <dbReference type="ARBA" id="ARBA00022490"/>
    </source>
</evidence>
<evidence type="ECO:0000256" key="11">
    <source>
        <dbReference type="ARBA" id="ARBA00022723"/>
    </source>
</evidence>
<dbReference type="GO" id="GO:0046872">
    <property type="term" value="F:metal ion binding"/>
    <property type="evidence" value="ECO:0007669"/>
    <property type="project" value="UniProtKB-KW"/>
</dbReference>
<dbReference type="GO" id="GO:0008652">
    <property type="term" value="P:amino acid biosynthetic process"/>
    <property type="evidence" value="ECO:0007669"/>
    <property type="project" value="UniProtKB-KW"/>
</dbReference>
<feature type="binding site" evidence="18">
    <location>
        <begin position="131"/>
        <end position="132"/>
    </location>
    <ligand>
        <name>NAD(+)</name>
        <dbReference type="ChEBI" id="CHEBI:57540"/>
    </ligand>
</feature>
<dbReference type="EC" id="4.2.3.4" evidence="7 18"/>
<evidence type="ECO:0000313" key="22">
    <source>
        <dbReference type="Proteomes" id="UP000051451"/>
    </source>
</evidence>
<dbReference type="InterPro" id="IPR016037">
    <property type="entry name" value="DHQ_synth_AroB"/>
</dbReference>
<dbReference type="InterPro" id="IPR030963">
    <property type="entry name" value="DHQ_synth_fam"/>
</dbReference>
<keyword evidence="16 18" id="KW-0456">Lyase</keyword>
<comment type="subcellular location">
    <subcellularLocation>
        <location evidence="4 18">Cytoplasm</location>
    </subcellularLocation>
</comment>
<keyword evidence="15 18" id="KW-0057">Aromatic amino acid biosynthesis</keyword>
<evidence type="ECO:0000256" key="15">
    <source>
        <dbReference type="ARBA" id="ARBA00023141"/>
    </source>
</evidence>
<sequence>MEKTIPVVTKSHSYEIRIVTQGLANLLGEIQRVWSPRKIALITDENVGPLYAAKVQQQLSKGGFAVQLITIPAGEASKSWEFLEKIIQQLAAGHFSRHDGVLALGGGVVGDLAGLAASIYLRGIAFIQVPTSLLAQVDSSVGGKTAIDLPTGKNLVGTFYQPDLVLIDPAVLTTLKRRSLVEGYGEVVKCAALVGGNFWQLTGNIENYQAIRQAAAELIEASVRFKAQVVAADETESHQRQLLNFGHTLGHAVEQAAAGRLFHGEAVAIGLYQLSRLFERRHLTAAKTTAQIAVRLKAVGLPLSDPQLGTPAFYQALQHDKKISNQQLTLIYLKQIGQPDFYRRPLNQIITWLQQELLTTGK</sequence>
<dbReference type="FunFam" id="3.40.50.1970:FF:000007">
    <property type="entry name" value="Pentafunctional AROM polypeptide"/>
    <property type="match status" value="1"/>
</dbReference>
<comment type="catalytic activity">
    <reaction evidence="1 18">
        <text>7-phospho-2-dehydro-3-deoxy-D-arabino-heptonate = 3-dehydroquinate + phosphate</text>
        <dbReference type="Rhea" id="RHEA:21968"/>
        <dbReference type="ChEBI" id="CHEBI:32364"/>
        <dbReference type="ChEBI" id="CHEBI:43474"/>
        <dbReference type="ChEBI" id="CHEBI:58394"/>
        <dbReference type="EC" id="4.2.3.4"/>
    </reaction>
</comment>
<name>A0A0R1VFX4_9LACO</name>
<keyword evidence="14 18" id="KW-0520">NAD</keyword>
<dbReference type="InterPro" id="IPR050071">
    <property type="entry name" value="Dehydroquinate_synthase"/>
</dbReference>
<evidence type="ECO:0000256" key="18">
    <source>
        <dbReference type="HAMAP-Rule" id="MF_00110"/>
    </source>
</evidence>
<feature type="binding site" evidence="18">
    <location>
        <position position="263"/>
    </location>
    <ligand>
        <name>Zn(2+)</name>
        <dbReference type="ChEBI" id="CHEBI:29105"/>
    </ligand>
</feature>
<dbReference type="GO" id="GO:0009423">
    <property type="term" value="P:chorismate biosynthetic process"/>
    <property type="evidence" value="ECO:0007669"/>
    <property type="project" value="UniProtKB-UniRule"/>
</dbReference>
<evidence type="ECO:0000256" key="6">
    <source>
        <dbReference type="ARBA" id="ARBA00005412"/>
    </source>
</evidence>
<feature type="binding site" evidence="18">
    <location>
        <position position="144"/>
    </location>
    <ligand>
        <name>NAD(+)</name>
        <dbReference type="ChEBI" id="CHEBI:57540"/>
    </ligand>
</feature>
<dbReference type="InterPro" id="IPR030960">
    <property type="entry name" value="DHQS/DOIS_N"/>
</dbReference>
<feature type="binding site" evidence="18">
    <location>
        <position position="153"/>
    </location>
    <ligand>
        <name>NAD(+)</name>
        <dbReference type="ChEBI" id="CHEBI:57540"/>
    </ligand>
</feature>
<dbReference type="Pfam" id="PF01761">
    <property type="entry name" value="DHQ_synthase"/>
    <property type="match status" value="1"/>
</dbReference>
<proteinExistence type="inferred from homology"/>
<dbReference type="PANTHER" id="PTHR43622:SF7">
    <property type="entry name" value="3-DEHYDROQUINATE SYNTHASE, CHLOROPLASTIC"/>
    <property type="match status" value="1"/>
</dbReference>
<organism evidence="21 22">
    <name type="scientific">Liquorilactobacillus ghanensis DSM 18630</name>
    <dbReference type="NCBI Taxonomy" id="1423750"/>
    <lineage>
        <taxon>Bacteria</taxon>
        <taxon>Bacillati</taxon>
        <taxon>Bacillota</taxon>
        <taxon>Bacilli</taxon>
        <taxon>Lactobacillales</taxon>
        <taxon>Lactobacillaceae</taxon>
        <taxon>Liquorilactobacillus</taxon>
    </lineage>
</organism>
<dbReference type="SUPFAM" id="SSF56796">
    <property type="entry name" value="Dehydroquinate synthase-like"/>
    <property type="match status" value="1"/>
</dbReference>
<feature type="domain" description="3-dehydroquinate synthase N-terminal" evidence="19">
    <location>
        <begin position="69"/>
        <end position="180"/>
    </location>
</feature>
<comment type="pathway">
    <text evidence="5 18">Metabolic intermediate biosynthesis; chorismate biosynthesis; chorismate from D-erythrose 4-phosphate and phosphoenolpyruvate: step 2/7.</text>
</comment>
<evidence type="ECO:0000256" key="16">
    <source>
        <dbReference type="ARBA" id="ARBA00023239"/>
    </source>
</evidence>
<dbReference type="GO" id="GO:0005737">
    <property type="term" value="C:cytoplasm"/>
    <property type="evidence" value="ECO:0007669"/>
    <property type="project" value="UniProtKB-SubCell"/>
</dbReference>
<dbReference type="Proteomes" id="UP000051451">
    <property type="component" value="Unassembled WGS sequence"/>
</dbReference>
<gene>
    <name evidence="18" type="primary">aroB</name>
    <name evidence="21" type="ORF">FC89_GL002230</name>
</gene>
<dbReference type="GO" id="GO:0003856">
    <property type="term" value="F:3-dehydroquinate synthase activity"/>
    <property type="evidence" value="ECO:0007669"/>
    <property type="project" value="UniProtKB-UniRule"/>
</dbReference>
<keyword evidence="13 18" id="KW-0862">Zinc</keyword>
<dbReference type="CDD" id="cd08195">
    <property type="entry name" value="DHQS"/>
    <property type="match status" value="1"/>
</dbReference>
<comment type="cofactor">
    <cofactor evidence="18">
        <name>Co(2+)</name>
        <dbReference type="ChEBI" id="CHEBI:48828"/>
    </cofactor>
    <cofactor evidence="18">
        <name>Zn(2+)</name>
        <dbReference type="ChEBI" id="CHEBI:29105"/>
    </cofactor>
    <text evidence="18">Binds 1 divalent metal cation per subunit. Can use either Co(2+) or Zn(2+).</text>
</comment>
<evidence type="ECO:0000256" key="8">
    <source>
        <dbReference type="ARBA" id="ARBA00017684"/>
    </source>
</evidence>
<keyword evidence="17 18" id="KW-0170">Cobalt</keyword>
<dbReference type="GeneID" id="98319891"/>
<feature type="binding site" evidence="18">
    <location>
        <position position="247"/>
    </location>
    <ligand>
        <name>Zn(2+)</name>
        <dbReference type="ChEBI" id="CHEBI:29105"/>
    </ligand>
</feature>
<protein>
    <recommendedName>
        <fullName evidence="8 18">3-dehydroquinate synthase</fullName>
        <shortName evidence="18">DHQS</shortName>
        <ecNumber evidence="7 18">4.2.3.4</ecNumber>
    </recommendedName>
</protein>
<dbReference type="RefSeq" id="WP_057872589.1">
    <property type="nucleotide sequence ID" value="NZ_AZGB01000027.1"/>
</dbReference>
<comment type="caution">
    <text evidence="21">The sequence shown here is derived from an EMBL/GenBank/DDBJ whole genome shotgun (WGS) entry which is preliminary data.</text>
</comment>
<evidence type="ECO:0000313" key="21">
    <source>
        <dbReference type="EMBL" id="KRM04544.1"/>
    </source>
</evidence>
<comment type="similarity">
    <text evidence="6 18">Belongs to the sugar phosphate cyclases superfamily. Dehydroquinate synthase family.</text>
</comment>
<dbReference type="STRING" id="1423750.FC89_GL002230"/>
<evidence type="ECO:0000256" key="17">
    <source>
        <dbReference type="ARBA" id="ARBA00023285"/>
    </source>
</evidence>
<dbReference type="Pfam" id="PF24621">
    <property type="entry name" value="DHQS_C"/>
    <property type="match status" value="1"/>
</dbReference>
<dbReference type="EMBL" id="AZGB01000027">
    <property type="protein sequence ID" value="KRM04544.1"/>
    <property type="molecule type" value="Genomic_DNA"/>
</dbReference>
<accession>A0A0R1VFX4</accession>
<dbReference type="OrthoDB" id="9806583at2"/>
<evidence type="ECO:0000256" key="12">
    <source>
        <dbReference type="ARBA" id="ARBA00022741"/>
    </source>
</evidence>
<evidence type="ECO:0000259" key="20">
    <source>
        <dbReference type="Pfam" id="PF24621"/>
    </source>
</evidence>
<dbReference type="PATRIC" id="fig|1423750.3.peg.2270"/>
<dbReference type="HAMAP" id="MF_00110">
    <property type="entry name" value="DHQ_synthase"/>
    <property type="match status" value="1"/>
</dbReference>
<reference evidence="21 22" key="1">
    <citation type="journal article" date="2015" name="Genome Announc.">
        <title>Expanding the biotechnology potential of lactobacilli through comparative genomics of 213 strains and associated genera.</title>
        <authorList>
            <person name="Sun Z."/>
            <person name="Harris H.M."/>
            <person name="McCann A."/>
            <person name="Guo C."/>
            <person name="Argimon S."/>
            <person name="Zhang W."/>
            <person name="Yang X."/>
            <person name="Jeffery I.B."/>
            <person name="Cooney J.C."/>
            <person name="Kagawa T.F."/>
            <person name="Liu W."/>
            <person name="Song Y."/>
            <person name="Salvetti E."/>
            <person name="Wrobel A."/>
            <person name="Rasinkangas P."/>
            <person name="Parkhill J."/>
            <person name="Rea M.C."/>
            <person name="O'Sullivan O."/>
            <person name="Ritari J."/>
            <person name="Douillard F.P."/>
            <person name="Paul Ross R."/>
            <person name="Yang R."/>
            <person name="Briner A.E."/>
            <person name="Felis G.E."/>
            <person name="de Vos W.M."/>
            <person name="Barrangou R."/>
            <person name="Klaenhammer T.R."/>
            <person name="Caufield P.W."/>
            <person name="Cui Y."/>
            <person name="Zhang H."/>
            <person name="O'Toole P.W."/>
        </authorList>
    </citation>
    <scope>NUCLEOTIDE SEQUENCE [LARGE SCALE GENOMIC DNA]</scope>
    <source>
        <strain evidence="21 22">DSM 18630</strain>
    </source>
</reference>
<evidence type="ECO:0000256" key="1">
    <source>
        <dbReference type="ARBA" id="ARBA00001393"/>
    </source>
</evidence>